<dbReference type="AlphaFoldDB" id="A0A0C3SBH9"/>
<evidence type="ECO:0000256" key="3">
    <source>
        <dbReference type="SAM" id="MobiDB-lite"/>
    </source>
</evidence>
<feature type="non-terminal residue" evidence="5">
    <location>
        <position position="678"/>
    </location>
</feature>
<dbReference type="OrthoDB" id="424974at2759"/>
<dbReference type="Proteomes" id="UP000053257">
    <property type="component" value="Unassembled WGS sequence"/>
</dbReference>
<dbReference type="GO" id="GO:0003677">
    <property type="term" value="F:DNA binding"/>
    <property type="evidence" value="ECO:0007669"/>
    <property type="project" value="InterPro"/>
</dbReference>
<dbReference type="GO" id="GO:0006351">
    <property type="term" value="P:DNA-templated transcription"/>
    <property type="evidence" value="ECO:0007669"/>
    <property type="project" value="InterPro"/>
</dbReference>
<dbReference type="STRING" id="745531.A0A0C3SBH9"/>
<name>A0A0C3SBH9_PHLG1</name>
<feature type="domain" description="Xylanolytic transcriptional activator regulatory" evidence="4">
    <location>
        <begin position="304"/>
        <end position="377"/>
    </location>
</feature>
<feature type="region of interest" description="Disordered" evidence="3">
    <location>
        <begin position="68"/>
        <end position="94"/>
    </location>
</feature>
<evidence type="ECO:0000313" key="5">
    <source>
        <dbReference type="EMBL" id="KIP10047.1"/>
    </source>
</evidence>
<dbReference type="PANTHER" id="PTHR31001:SF56">
    <property type="entry name" value="ZN(2)-C6 FUNGAL-TYPE DOMAIN-CONTAINING PROTEIN"/>
    <property type="match status" value="1"/>
</dbReference>
<dbReference type="InterPro" id="IPR050613">
    <property type="entry name" value="Sec_Metabolite_Reg"/>
</dbReference>
<evidence type="ECO:0000259" key="4">
    <source>
        <dbReference type="SMART" id="SM00906"/>
    </source>
</evidence>
<organism evidence="5 6">
    <name type="scientific">Phlebiopsis gigantea (strain 11061_1 CR5-6)</name>
    <name type="common">White-rot fungus</name>
    <name type="synonym">Peniophora gigantea</name>
    <dbReference type="NCBI Taxonomy" id="745531"/>
    <lineage>
        <taxon>Eukaryota</taxon>
        <taxon>Fungi</taxon>
        <taxon>Dikarya</taxon>
        <taxon>Basidiomycota</taxon>
        <taxon>Agaricomycotina</taxon>
        <taxon>Agaricomycetes</taxon>
        <taxon>Polyporales</taxon>
        <taxon>Phanerochaetaceae</taxon>
        <taxon>Phlebiopsis</taxon>
    </lineage>
</organism>
<dbReference type="GO" id="GO:0008270">
    <property type="term" value="F:zinc ion binding"/>
    <property type="evidence" value="ECO:0007669"/>
    <property type="project" value="InterPro"/>
</dbReference>
<dbReference type="InterPro" id="IPR007219">
    <property type="entry name" value="XnlR_reg_dom"/>
</dbReference>
<evidence type="ECO:0000256" key="1">
    <source>
        <dbReference type="ARBA" id="ARBA00004123"/>
    </source>
</evidence>
<dbReference type="HOGENOM" id="CLU_007340_4_1_1"/>
<keyword evidence="6" id="KW-1185">Reference proteome</keyword>
<dbReference type="Pfam" id="PF04082">
    <property type="entry name" value="Fungal_trans"/>
    <property type="match status" value="1"/>
</dbReference>
<dbReference type="CDD" id="cd12148">
    <property type="entry name" value="fungal_TF_MHR"/>
    <property type="match status" value="1"/>
</dbReference>
<evidence type="ECO:0000313" key="6">
    <source>
        <dbReference type="Proteomes" id="UP000053257"/>
    </source>
</evidence>
<sequence>MKATKGAKALKEHVARLSDELEQLCHKNGMLEDTNALLAGEAAQQQEDNTRLREQVSTQTARIRDLEAALTQRQPRDRSAQAADKPESSAGARRRMYGVGSGSLAIDKDGLSRYYGDTTLSEFFTQLIPDGGVNNMCHLPDFQALNLPDEIVTLFNAFPLGLRNRPFSITVFSSFLPPRNKATEIAEIFYDRYGCIYGPVPREDFTGLIDEIYGTSGEPNAGGVHAHRLALFFAILAIGHQRSVDFTTSAGGGLNRSAERYYVLACAALSLAPLIAEAMAASVQTLFLVLCYLGCGTRRGCEESWLLIGVMARVGFRIGLHRDGEQFGLGTAEVKRRRHIFWELYRLDAWISFANGRAPAINLADTDTKFPEFEGEPSLMPYPYWKYRYAAACLWATTRLAASAETPSYEEAMALDRKIRTFPVPAHLHASLQGTEVWSWSKNPAVAVQQYCIVSDKELSLVFLHRNYLAVALHAENPLAHRYGDSVLAAYRCATRMCFALRDLYKLHPRIVSSMWYFWSGIFSSCVVLAAIPIMAPGCRTPTCNLAQCALENLKQACLLYQEGAAVSPQINGADILRNLERHAETTFRAYWSNPAKFTRMPPPAVETDEMGPLGEMTVTHAVASRSHSNSPNPVASQVSHMRTQRPHSDPLHGAMQDFLSGAYGDLPAGAQAMGAYQ</sequence>
<evidence type="ECO:0000256" key="2">
    <source>
        <dbReference type="ARBA" id="ARBA00023242"/>
    </source>
</evidence>
<dbReference type="PANTHER" id="PTHR31001">
    <property type="entry name" value="UNCHARACTERIZED TRANSCRIPTIONAL REGULATORY PROTEIN"/>
    <property type="match status" value="1"/>
</dbReference>
<gene>
    <name evidence="5" type="ORF">PHLGIDRAFT_125875</name>
</gene>
<protein>
    <recommendedName>
        <fullName evidence="4">Xylanolytic transcriptional activator regulatory domain-containing protein</fullName>
    </recommendedName>
</protein>
<dbReference type="EMBL" id="KN840459">
    <property type="protein sequence ID" value="KIP10047.1"/>
    <property type="molecule type" value="Genomic_DNA"/>
</dbReference>
<keyword evidence="2" id="KW-0539">Nucleus</keyword>
<feature type="compositionally biased region" description="Polar residues" evidence="3">
    <location>
        <begin position="626"/>
        <end position="642"/>
    </location>
</feature>
<reference evidence="5 6" key="1">
    <citation type="journal article" date="2014" name="PLoS Genet.">
        <title>Analysis of the Phlebiopsis gigantea genome, transcriptome and secretome provides insight into its pioneer colonization strategies of wood.</title>
        <authorList>
            <person name="Hori C."/>
            <person name="Ishida T."/>
            <person name="Igarashi K."/>
            <person name="Samejima M."/>
            <person name="Suzuki H."/>
            <person name="Master E."/>
            <person name="Ferreira P."/>
            <person name="Ruiz-Duenas F.J."/>
            <person name="Held B."/>
            <person name="Canessa P."/>
            <person name="Larrondo L.F."/>
            <person name="Schmoll M."/>
            <person name="Druzhinina I.S."/>
            <person name="Kubicek C.P."/>
            <person name="Gaskell J.A."/>
            <person name="Kersten P."/>
            <person name="St John F."/>
            <person name="Glasner J."/>
            <person name="Sabat G."/>
            <person name="Splinter BonDurant S."/>
            <person name="Syed K."/>
            <person name="Yadav J."/>
            <person name="Mgbeahuruike A.C."/>
            <person name="Kovalchuk A."/>
            <person name="Asiegbu F.O."/>
            <person name="Lackner G."/>
            <person name="Hoffmeister D."/>
            <person name="Rencoret J."/>
            <person name="Gutierrez A."/>
            <person name="Sun H."/>
            <person name="Lindquist E."/>
            <person name="Barry K."/>
            <person name="Riley R."/>
            <person name="Grigoriev I.V."/>
            <person name="Henrissat B."/>
            <person name="Kues U."/>
            <person name="Berka R.M."/>
            <person name="Martinez A.T."/>
            <person name="Covert S.F."/>
            <person name="Blanchette R.A."/>
            <person name="Cullen D."/>
        </authorList>
    </citation>
    <scope>NUCLEOTIDE SEQUENCE [LARGE SCALE GENOMIC DNA]</scope>
    <source>
        <strain evidence="5 6">11061_1 CR5-6</strain>
    </source>
</reference>
<proteinExistence type="predicted"/>
<dbReference type="SMART" id="SM00906">
    <property type="entry name" value="Fungal_trans"/>
    <property type="match status" value="1"/>
</dbReference>
<feature type="region of interest" description="Disordered" evidence="3">
    <location>
        <begin position="625"/>
        <end position="654"/>
    </location>
</feature>
<dbReference type="GO" id="GO:0005634">
    <property type="term" value="C:nucleus"/>
    <property type="evidence" value="ECO:0007669"/>
    <property type="project" value="UniProtKB-SubCell"/>
</dbReference>
<feature type="compositionally biased region" description="Basic and acidic residues" evidence="3">
    <location>
        <begin position="74"/>
        <end position="87"/>
    </location>
</feature>
<accession>A0A0C3SBH9</accession>
<comment type="subcellular location">
    <subcellularLocation>
        <location evidence="1">Nucleus</location>
    </subcellularLocation>
</comment>